<keyword evidence="3" id="KW-1185">Reference proteome</keyword>
<evidence type="ECO:0000313" key="2">
    <source>
        <dbReference type="EMBL" id="KAJ3605222.1"/>
    </source>
</evidence>
<evidence type="ECO:0000313" key="3">
    <source>
        <dbReference type="Proteomes" id="UP001148018"/>
    </source>
</evidence>
<dbReference type="EMBL" id="JANIIK010000043">
    <property type="protein sequence ID" value="KAJ3605222.1"/>
    <property type="molecule type" value="Genomic_DNA"/>
</dbReference>
<reference evidence="2" key="1">
    <citation type="submission" date="2022-07" db="EMBL/GenBank/DDBJ databases">
        <title>Chromosome-level genome of Muraenolepis orangiensis.</title>
        <authorList>
            <person name="Kim J."/>
        </authorList>
    </citation>
    <scope>NUCLEOTIDE SEQUENCE</scope>
    <source>
        <strain evidence="2">KU_S4_2022</strain>
        <tissue evidence="2">Muscle</tissue>
    </source>
</reference>
<organism evidence="2 3">
    <name type="scientific">Muraenolepis orangiensis</name>
    <name type="common">Patagonian moray cod</name>
    <dbReference type="NCBI Taxonomy" id="630683"/>
    <lineage>
        <taxon>Eukaryota</taxon>
        <taxon>Metazoa</taxon>
        <taxon>Chordata</taxon>
        <taxon>Craniata</taxon>
        <taxon>Vertebrata</taxon>
        <taxon>Euteleostomi</taxon>
        <taxon>Actinopterygii</taxon>
        <taxon>Neopterygii</taxon>
        <taxon>Teleostei</taxon>
        <taxon>Neoteleostei</taxon>
        <taxon>Acanthomorphata</taxon>
        <taxon>Zeiogadaria</taxon>
        <taxon>Gadariae</taxon>
        <taxon>Gadiformes</taxon>
        <taxon>Muraenolepidoidei</taxon>
        <taxon>Muraenolepididae</taxon>
        <taxon>Muraenolepis</taxon>
    </lineage>
</organism>
<dbReference type="Proteomes" id="UP001148018">
    <property type="component" value="Unassembled WGS sequence"/>
</dbReference>
<accession>A0A9Q0EIN3</accession>
<dbReference type="AlphaFoldDB" id="A0A9Q0EIN3"/>
<name>A0A9Q0EIN3_9TELE</name>
<protein>
    <submittedName>
        <fullName evidence="2">Uncharacterized protein</fullName>
    </submittedName>
</protein>
<gene>
    <name evidence="2" type="ORF">NHX12_027272</name>
</gene>
<proteinExistence type="predicted"/>
<feature type="region of interest" description="Disordered" evidence="1">
    <location>
        <begin position="19"/>
        <end position="51"/>
    </location>
</feature>
<evidence type="ECO:0000256" key="1">
    <source>
        <dbReference type="SAM" id="MobiDB-lite"/>
    </source>
</evidence>
<comment type="caution">
    <text evidence="2">The sequence shown here is derived from an EMBL/GenBank/DDBJ whole genome shotgun (WGS) entry which is preliminary data.</text>
</comment>
<sequence length="73" mass="8373">MSPEIFFTVSLVALKWTWNDERTDDDNDGRTDKQTDEQTDEQTDGRTQVSPVTAMMMMGPMASMYRGERSMCV</sequence>